<proteinExistence type="predicted"/>
<reference evidence="1" key="2">
    <citation type="journal article" date="2020" name="Microorganisms">
        <title>Osmotic Adaptation and Compatible Solute Biosynthesis of Phototrophic Bacteria as Revealed from Genome Analyses.</title>
        <authorList>
            <person name="Imhoff J.F."/>
            <person name="Rahn T."/>
            <person name="Kunzel S."/>
            <person name="Keller A."/>
            <person name="Neulinger S.C."/>
        </authorList>
    </citation>
    <scope>NUCLEOTIDE SEQUENCE</scope>
    <source>
        <strain evidence="1">LMG 28126</strain>
    </source>
</reference>
<organism evidence="1 2">
    <name type="scientific">Rhodobaculum claviforme</name>
    <dbReference type="NCBI Taxonomy" id="1549854"/>
    <lineage>
        <taxon>Bacteria</taxon>
        <taxon>Pseudomonadati</taxon>
        <taxon>Pseudomonadota</taxon>
        <taxon>Alphaproteobacteria</taxon>
        <taxon>Rhodobacterales</taxon>
        <taxon>Paracoccaceae</taxon>
        <taxon>Rhodobaculum</taxon>
    </lineage>
</organism>
<sequence>MGNEALEAALLAAARSGRPVTYGKLAAALALQGPRRIARLAEWLEAQMAEDAAAGRPFRAAWAAGRARGGLPAEGFYATAQRLGRYNGPHGGPEAAAYVAAERASLRALLGLDGRA</sequence>
<gene>
    <name evidence="1" type="ORF">CCR87_06235</name>
</gene>
<name>A0A934TIU6_9RHOB</name>
<keyword evidence="2" id="KW-1185">Reference proteome</keyword>
<dbReference type="AlphaFoldDB" id="A0A934TIU6"/>
<reference evidence="1" key="1">
    <citation type="submission" date="2017-05" db="EMBL/GenBank/DDBJ databases">
        <authorList>
            <person name="Imhoff J.F."/>
            <person name="Rahn T."/>
            <person name="Kuenzel S."/>
            <person name="Neulinger S.C."/>
        </authorList>
    </citation>
    <scope>NUCLEOTIDE SEQUENCE</scope>
    <source>
        <strain evidence="1">LMG 28126</strain>
    </source>
</reference>
<dbReference type="EMBL" id="NHSD01000189">
    <property type="protein sequence ID" value="MBK5926945.1"/>
    <property type="molecule type" value="Genomic_DNA"/>
</dbReference>
<evidence type="ECO:0000313" key="2">
    <source>
        <dbReference type="Proteomes" id="UP000706333"/>
    </source>
</evidence>
<comment type="caution">
    <text evidence="1">The sequence shown here is derived from an EMBL/GenBank/DDBJ whole genome shotgun (WGS) entry which is preliminary data.</text>
</comment>
<evidence type="ECO:0000313" key="1">
    <source>
        <dbReference type="EMBL" id="MBK5926945.1"/>
    </source>
</evidence>
<dbReference type="Proteomes" id="UP000706333">
    <property type="component" value="Unassembled WGS sequence"/>
</dbReference>
<protein>
    <submittedName>
        <fullName evidence="1">Uncharacterized protein</fullName>
    </submittedName>
</protein>
<dbReference type="RefSeq" id="WP_201156713.1">
    <property type="nucleotide sequence ID" value="NZ_NHSD01000189.1"/>
</dbReference>
<accession>A0A934TIU6</accession>